<gene>
    <name evidence="1" type="ORF">FIE12Z_8108</name>
</gene>
<evidence type="ECO:0008006" key="3">
    <source>
        <dbReference type="Google" id="ProtNLM"/>
    </source>
</evidence>
<evidence type="ECO:0000313" key="2">
    <source>
        <dbReference type="Proteomes" id="UP000265631"/>
    </source>
</evidence>
<name>A0A395MIL0_9HYPO</name>
<reference evidence="1 2" key="1">
    <citation type="journal article" date="2018" name="PLoS Pathog.">
        <title>Evolution of structural diversity of trichothecenes, a family of toxins produced by plant pathogenic and entomopathogenic fungi.</title>
        <authorList>
            <person name="Proctor R.H."/>
            <person name="McCormick S.P."/>
            <person name="Kim H.S."/>
            <person name="Cardoza R.E."/>
            <person name="Stanley A.M."/>
            <person name="Lindo L."/>
            <person name="Kelly A."/>
            <person name="Brown D.W."/>
            <person name="Lee T."/>
            <person name="Vaughan M.M."/>
            <person name="Alexander N.J."/>
            <person name="Busman M."/>
            <person name="Gutierrez S."/>
        </authorList>
    </citation>
    <scope>NUCLEOTIDE SEQUENCE [LARGE SCALE GENOMIC DNA]</scope>
    <source>
        <strain evidence="1 2">NRRL 13405</strain>
    </source>
</reference>
<dbReference type="Proteomes" id="UP000265631">
    <property type="component" value="Unassembled WGS sequence"/>
</dbReference>
<sequence length="341" mass="37158">MTSSEVAPSRQAPAVLTADGFDPETFDPLVPRIAQQAITRSPILLPWQPRIMPLGMFFRSTVAESSHNPFAPETAFSQDSLNSTRIVFTANDGNCSFRSSEALSSSSSMDHLSVSMGASIDMLCLEASVSVHYDKDVMDNRDSNKASVTTSYRAGSVGYARPPELSEAAFKILTRRGVNEFKSVYGDYYVGGYRIGADASVLFSTDTSSHSESEKKSVQIKVESWLGDYDESWSTSSASASSNASVRVSAYSTLERLIVAKMVQLGTSEFQAAIQQGREIHKRAQGLEDGVAKVLAEVGVRHGRIVTGRQCSQLCQRGVVIELQLVPVETLRQVRFWTTLG</sequence>
<accession>A0A395MIL0</accession>
<evidence type="ECO:0000313" key="1">
    <source>
        <dbReference type="EMBL" id="RFN47651.1"/>
    </source>
</evidence>
<dbReference type="EMBL" id="PXXK01000241">
    <property type="protein sequence ID" value="RFN47651.1"/>
    <property type="molecule type" value="Genomic_DNA"/>
</dbReference>
<protein>
    <recommendedName>
        <fullName evidence="3">MACPF domain-containing protein</fullName>
    </recommendedName>
</protein>
<dbReference type="AlphaFoldDB" id="A0A395MIL0"/>
<keyword evidence="2" id="KW-1185">Reference proteome</keyword>
<organism evidence="1 2">
    <name type="scientific">Fusarium flagelliforme</name>
    <dbReference type="NCBI Taxonomy" id="2675880"/>
    <lineage>
        <taxon>Eukaryota</taxon>
        <taxon>Fungi</taxon>
        <taxon>Dikarya</taxon>
        <taxon>Ascomycota</taxon>
        <taxon>Pezizomycotina</taxon>
        <taxon>Sordariomycetes</taxon>
        <taxon>Hypocreomycetidae</taxon>
        <taxon>Hypocreales</taxon>
        <taxon>Nectriaceae</taxon>
        <taxon>Fusarium</taxon>
        <taxon>Fusarium incarnatum-equiseti species complex</taxon>
    </lineage>
</organism>
<proteinExistence type="predicted"/>
<comment type="caution">
    <text evidence="1">The sequence shown here is derived from an EMBL/GenBank/DDBJ whole genome shotgun (WGS) entry which is preliminary data.</text>
</comment>